<keyword evidence="2" id="KW-1185">Reference proteome</keyword>
<dbReference type="EMBL" id="KZ772700">
    <property type="protein sequence ID" value="PTQ42679.1"/>
    <property type="molecule type" value="Genomic_DNA"/>
</dbReference>
<evidence type="ECO:0000313" key="2">
    <source>
        <dbReference type="Proteomes" id="UP000244005"/>
    </source>
</evidence>
<dbReference type="Proteomes" id="UP000244005">
    <property type="component" value="Unassembled WGS sequence"/>
</dbReference>
<reference evidence="2" key="1">
    <citation type="journal article" date="2017" name="Cell">
        <title>Insights into land plant evolution garnered from the Marchantia polymorpha genome.</title>
        <authorList>
            <person name="Bowman J.L."/>
            <person name="Kohchi T."/>
            <person name="Yamato K.T."/>
            <person name="Jenkins J."/>
            <person name="Shu S."/>
            <person name="Ishizaki K."/>
            <person name="Yamaoka S."/>
            <person name="Nishihama R."/>
            <person name="Nakamura Y."/>
            <person name="Berger F."/>
            <person name="Adam C."/>
            <person name="Aki S.S."/>
            <person name="Althoff F."/>
            <person name="Araki T."/>
            <person name="Arteaga-Vazquez M.A."/>
            <person name="Balasubrmanian S."/>
            <person name="Barry K."/>
            <person name="Bauer D."/>
            <person name="Boehm C.R."/>
            <person name="Briginshaw L."/>
            <person name="Caballero-Perez J."/>
            <person name="Catarino B."/>
            <person name="Chen F."/>
            <person name="Chiyoda S."/>
            <person name="Chovatia M."/>
            <person name="Davies K.M."/>
            <person name="Delmans M."/>
            <person name="Demura T."/>
            <person name="Dierschke T."/>
            <person name="Dolan L."/>
            <person name="Dorantes-Acosta A.E."/>
            <person name="Eklund D.M."/>
            <person name="Florent S.N."/>
            <person name="Flores-Sandoval E."/>
            <person name="Fujiyama A."/>
            <person name="Fukuzawa H."/>
            <person name="Galik B."/>
            <person name="Grimanelli D."/>
            <person name="Grimwood J."/>
            <person name="Grossniklaus U."/>
            <person name="Hamada T."/>
            <person name="Haseloff J."/>
            <person name="Hetherington A.J."/>
            <person name="Higo A."/>
            <person name="Hirakawa Y."/>
            <person name="Hundley H.N."/>
            <person name="Ikeda Y."/>
            <person name="Inoue K."/>
            <person name="Inoue S.I."/>
            <person name="Ishida S."/>
            <person name="Jia Q."/>
            <person name="Kakita M."/>
            <person name="Kanazawa T."/>
            <person name="Kawai Y."/>
            <person name="Kawashima T."/>
            <person name="Kennedy M."/>
            <person name="Kinose K."/>
            <person name="Kinoshita T."/>
            <person name="Kohara Y."/>
            <person name="Koide E."/>
            <person name="Komatsu K."/>
            <person name="Kopischke S."/>
            <person name="Kubo M."/>
            <person name="Kyozuka J."/>
            <person name="Lagercrantz U."/>
            <person name="Lin S.S."/>
            <person name="Lindquist E."/>
            <person name="Lipzen A.M."/>
            <person name="Lu C.W."/>
            <person name="De Luna E."/>
            <person name="Martienssen R.A."/>
            <person name="Minamino N."/>
            <person name="Mizutani M."/>
            <person name="Mizutani M."/>
            <person name="Mochizuki N."/>
            <person name="Monte I."/>
            <person name="Mosher R."/>
            <person name="Nagasaki H."/>
            <person name="Nakagami H."/>
            <person name="Naramoto S."/>
            <person name="Nishitani K."/>
            <person name="Ohtani M."/>
            <person name="Okamoto T."/>
            <person name="Okumura M."/>
            <person name="Phillips J."/>
            <person name="Pollak B."/>
            <person name="Reinders A."/>
            <person name="Rovekamp M."/>
            <person name="Sano R."/>
            <person name="Sawa S."/>
            <person name="Schmid M.W."/>
            <person name="Shirakawa M."/>
            <person name="Solano R."/>
            <person name="Spunde A."/>
            <person name="Suetsugu N."/>
            <person name="Sugano S."/>
            <person name="Sugiyama A."/>
            <person name="Sun R."/>
            <person name="Suzuki Y."/>
            <person name="Takenaka M."/>
            <person name="Takezawa D."/>
            <person name="Tomogane H."/>
            <person name="Tsuzuki M."/>
            <person name="Ueda T."/>
            <person name="Umeda M."/>
            <person name="Ward J.M."/>
            <person name="Watanabe Y."/>
            <person name="Yazaki K."/>
            <person name="Yokoyama R."/>
            <person name="Yoshitake Y."/>
            <person name="Yotsui I."/>
            <person name="Zachgo S."/>
            <person name="Schmutz J."/>
        </authorList>
    </citation>
    <scope>NUCLEOTIDE SEQUENCE [LARGE SCALE GENOMIC DNA]</scope>
    <source>
        <strain evidence="2">Tak-1</strain>
    </source>
</reference>
<evidence type="ECO:0000313" key="1">
    <source>
        <dbReference type="EMBL" id="PTQ42679.1"/>
    </source>
</evidence>
<sequence length="66" mass="7176">MCGLRVESQIGIATIKDTNGREIQNTVEISGVNILAGLPAVCPKNILLPVSLHLRQLSLIDFKNCF</sequence>
<dbReference type="AlphaFoldDB" id="A0A2R6X9B7"/>
<proteinExistence type="predicted"/>
<gene>
    <name evidence="1" type="ORF">MARPO_0028s0006</name>
</gene>
<name>A0A2R6X9B7_MARPO</name>
<dbReference type="OrthoDB" id="59415at2759"/>
<organism evidence="1 2">
    <name type="scientific">Marchantia polymorpha</name>
    <name type="common">Common liverwort</name>
    <name type="synonym">Marchantia aquatica</name>
    <dbReference type="NCBI Taxonomy" id="3197"/>
    <lineage>
        <taxon>Eukaryota</taxon>
        <taxon>Viridiplantae</taxon>
        <taxon>Streptophyta</taxon>
        <taxon>Embryophyta</taxon>
        <taxon>Marchantiophyta</taxon>
        <taxon>Marchantiopsida</taxon>
        <taxon>Marchantiidae</taxon>
        <taxon>Marchantiales</taxon>
        <taxon>Marchantiaceae</taxon>
        <taxon>Marchantia</taxon>
    </lineage>
</organism>
<protein>
    <submittedName>
        <fullName evidence="1">Uncharacterized protein</fullName>
    </submittedName>
</protein>
<accession>A0A2R6X9B7</accession>